<keyword evidence="10" id="KW-1133">Transmembrane helix</keyword>
<dbReference type="PANTHER" id="PTHR46663">
    <property type="entry name" value="DIGUANYLATE CYCLASE DGCT-RELATED"/>
    <property type="match status" value="1"/>
</dbReference>
<dbReference type="PROSITE" id="PS50112">
    <property type="entry name" value="PAS"/>
    <property type="match status" value="1"/>
</dbReference>
<keyword evidence="10" id="KW-0812">Transmembrane</keyword>
<evidence type="ECO:0000256" key="6">
    <source>
        <dbReference type="ARBA" id="ARBA00022777"/>
    </source>
</evidence>
<dbReference type="PANTHER" id="PTHR46663:SF3">
    <property type="entry name" value="SLL0267 PROTEIN"/>
    <property type="match status" value="1"/>
</dbReference>
<dbReference type="GO" id="GO:0000160">
    <property type="term" value="P:phosphorelay signal transduction system"/>
    <property type="evidence" value="ECO:0007669"/>
    <property type="project" value="UniProtKB-KW"/>
</dbReference>
<dbReference type="InterPro" id="IPR035965">
    <property type="entry name" value="PAS-like_dom_sf"/>
</dbReference>
<dbReference type="SUPFAM" id="SSF55785">
    <property type="entry name" value="PYP-like sensor domain (PAS domain)"/>
    <property type="match status" value="1"/>
</dbReference>
<dbReference type="InterPro" id="IPR000014">
    <property type="entry name" value="PAS"/>
</dbReference>
<evidence type="ECO:0000256" key="2">
    <source>
        <dbReference type="ARBA" id="ARBA00022519"/>
    </source>
</evidence>
<dbReference type="InterPro" id="IPR029151">
    <property type="entry name" value="Sensor-like_sf"/>
</dbReference>
<dbReference type="SUPFAM" id="SSF103190">
    <property type="entry name" value="Sensory domain-like"/>
    <property type="match status" value="1"/>
</dbReference>
<evidence type="ECO:0000259" key="11">
    <source>
        <dbReference type="PROSITE" id="PS50112"/>
    </source>
</evidence>
<dbReference type="GO" id="GO:0004673">
    <property type="term" value="F:protein histidine kinase activity"/>
    <property type="evidence" value="ECO:0007669"/>
    <property type="project" value="InterPro"/>
</dbReference>
<dbReference type="GO" id="GO:0005886">
    <property type="term" value="C:plasma membrane"/>
    <property type="evidence" value="ECO:0007669"/>
    <property type="project" value="UniProtKB-SubCell"/>
</dbReference>
<evidence type="ECO:0000256" key="1">
    <source>
        <dbReference type="ARBA" id="ARBA00004429"/>
    </source>
</evidence>
<keyword evidence="2" id="KW-0997">Cell inner membrane</keyword>
<comment type="caution">
    <text evidence="12">The sequence shown here is derived from an EMBL/GenBank/DDBJ whole genome shotgun (WGS) entry which is preliminary data.</text>
</comment>
<dbReference type="GO" id="GO:0005524">
    <property type="term" value="F:ATP binding"/>
    <property type="evidence" value="ECO:0007669"/>
    <property type="project" value="UniProtKB-KW"/>
</dbReference>
<keyword evidence="8" id="KW-0902">Two-component regulatory system</keyword>
<dbReference type="InterPro" id="IPR015387">
    <property type="entry name" value="LuxQ-periplasm_dom"/>
</dbReference>
<reference evidence="12 13" key="1">
    <citation type="submission" date="2016-07" db="EMBL/GenBank/DDBJ databases">
        <title>Draft Genome Sequence of Oceanisphaera psychrotolerans, isolated from coastal sediment samples.</title>
        <authorList>
            <person name="Zhuo S."/>
            <person name="Ruan Z."/>
        </authorList>
    </citation>
    <scope>NUCLEOTIDE SEQUENCE [LARGE SCALE GENOMIC DNA]</scope>
    <source>
        <strain evidence="12 13">LAM-WHM-ZC</strain>
    </source>
</reference>
<evidence type="ECO:0000313" key="13">
    <source>
        <dbReference type="Proteomes" id="UP000243073"/>
    </source>
</evidence>
<dbReference type="CDD" id="cd00130">
    <property type="entry name" value="PAS"/>
    <property type="match status" value="1"/>
</dbReference>
<protein>
    <recommendedName>
        <fullName evidence="11">PAS domain-containing protein</fullName>
    </recommendedName>
</protein>
<dbReference type="STRING" id="1414654.BFR47_09490"/>
<keyword evidence="3" id="KW-0597">Phosphoprotein</keyword>
<dbReference type="EMBL" id="MDKE01000004">
    <property type="protein sequence ID" value="OIN13905.1"/>
    <property type="molecule type" value="Genomic_DNA"/>
</dbReference>
<evidence type="ECO:0000313" key="12">
    <source>
        <dbReference type="EMBL" id="OIN13905.1"/>
    </source>
</evidence>
<keyword evidence="6" id="KW-0418">Kinase</keyword>
<dbReference type="GO" id="GO:0016791">
    <property type="term" value="F:phosphatase activity"/>
    <property type="evidence" value="ECO:0007669"/>
    <property type="project" value="InterPro"/>
</dbReference>
<comment type="subcellular location">
    <subcellularLocation>
        <location evidence="1">Cell inner membrane</location>
        <topology evidence="1">Multi-pass membrane protein</topology>
    </subcellularLocation>
</comment>
<dbReference type="Gene3D" id="3.30.450.20">
    <property type="entry name" value="PAS domain"/>
    <property type="match status" value="1"/>
</dbReference>
<feature type="transmembrane region" description="Helical" evidence="10">
    <location>
        <begin position="265"/>
        <end position="288"/>
    </location>
</feature>
<dbReference type="SMART" id="SM00091">
    <property type="entry name" value="PAS"/>
    <property type="match status" value="1"/>
</dbReference>
<dbReference type="Gene3D" id="3.30.450.220">
    <property type="entry name" value="LuxQ periplasmic domain, N-terminal subdomain"/>
    <property type="match status" value="1"/>
</dbReference>
<keyword evidence="13" id="KW-1185">Reference proteome</keyword>
<feature type="compositionally biased region" description="Pro residues" evidence="9">
    <location>
        <begin position="470"/>
        <end position="479"/>
    </location>
</feature>
<accession>A0A1J4QHF4</accession>
<dbReference type="Pfam" id="PF09308">
    <property type="entry name" value="LuxQ-periplasm"/>
    <property type="match status" value="1"/>
</dbReference>
<dbReference type="InterPro" id="IPR052163">
    <property type="entry name" value="DGC-Regulatory_Protein"/>
</dbReference>
<evidence type="ECO:0000256" key="4">
    <source>
        <dbReference type="ARBA" id="ARBA00022679"/>
    </source>
</evidence>
<dbReference type="InterPro" id="IPR043056">
    <property type="entry name" value="LuxQ-periplasm_N"/>
</dbReference>
<sequence>MLMVLLPAFLLLAVALLMLTYHSTAKMVDDNINHQLQETGSLLQGRLDSYLSGLDSLLSTTAEQPELAAIIASDDRHAARIQLQNTLNHNHGEYLDLLILTRQGQYWTNMNSPLYILEHRLQTLIADTPFYNKWAGVELTPLPAPLTALIQRYPVLSPDSGQMIGSLFGGLVLNDNLTLLSLLGQDTQNINLQLVLRGKPVGPSLTNSDVSADMFTRALSSQRPRGRVQGHYFSLQPLLINGEQSELQLLLLTDDTLFQQLRQTYGYHSLQALILVLMITLALTLYTLKRLTSPLNGLGRSVGQAGHGHPGSSQAGHIEELKLPGPRLQQADTSRHLHGNILENMMEAVVMFDSAHRLIYANPAYTHITGHRLDEVIGMTLSSVLRITLGDQAWQRPWQRVGVTGYWQGEVASRLKNRRPGHLWLSISALQDRDGETSHYMVVFSDISTLKDSREQPRDTTTPEAAGRPTPLPSPKTGT</sequence>
<keyword evidence="10" id="KW-0472">Membrane</keyword>
<name>A0A1J4QHF4_9GAMM</name>
<evidence type="ECO:0000256" key="8">
    <source>
        <dbReference type="ARBA" id="ARBA00023012"/>
    </source>
</evidence>
<feature type="domain" description="PAS" evidence="11">
    <location>
        <begin position="334"/>
        <end position="381"/>
    </location>
</feature>
<dbReference type="Pfam" id="PF08448">
    <property type="entry name" value="PAS_4"/>
    <property type="match status" value="1"/>
</dbReference>
<evidence type="ECO:0000256" key="3">
    <source>
        <dbReference type="ARBA" id="ARBA00022553"/>
    </source>
</evidence>
<evidence type="ECO:0000256" key="7">
    <source>
        <dbReference type="ARBA" id="ARBA00022840"/>
    </source>
</evidence>
<evidence type="ECO:0000256" key="5">
    <source>
        <dbReference type="ARBA" id="ARBA00022741"/>
    </source>
</evidence>
<dbReference type="InterPro" id="IPR013656">
    <property type="entry name" value="PAS_4"/>
</dbReference>
<evidence type="ECO:0000256" key="10">
    <source>
        <dbReference type="SAM" id="Phobius"/>
    </source>
</evidence>
<keyword evidence="2" id="KW-1003">Cell membrane</keyword>
<keyword evidence="4" id="KW-0808">Transferase</keyword>
<proteinExistence type="predicted"/>
<organism evidence="12 13">
    <name type="scientific">Oceanisphaera psychrotolerans</name>
    <dbReference type="NCBI Taxonomy" id="1414654"/>
    <lineage>
        <taxon>Bacteria</taxon>
        <taxon>Pseudomonadati</taxon>
        <taxon>Pseudomonadota</taxon>
        <taxon>Gammaproteobacteria</taxon>
        <taxon>Aeromonadales</taxon>
        <taxon>Aeromonadaceae</taxon>
        <taxon>Oceanisphaera</taxon>
    </lineage>
</organism>
<keyword evidence="5" id="KW-0547">Nucleotide-binding</keyword>
<gene>
    <name evidence="12" type="ORF">BFR47_09490</name>
</gene>
<dbReference type="Proteomes" id="UP000243073">
    <property type="component" value="Unassembled WGS sequence"/>
</dbReference>
<dbReference type="NCBIfam" id="TIGR00229">
    <property type="entry name" value="sensory_box"/>
    <property type="match status" value="1"/>
</dbReference>
<feature type="region of interest" description="Disordered" evidence="9">
    <location>
        <begin position="451"/>
        <end position="479"/>
    </location>
</feature>
<keyword evidence="7" id="KW-0067">ATP-binding</keyword>
<evidence type="ECO:0000256" key="9">
    <source>
        <dbReference type="SAM" id="MobiDB-lite"/>
    </source>
</evidence>
<dbReference type="AlphaFoldDB" id="A0A1J4QHF4"/>